<evidence type="ECO:0000313" key="1">
    <source>
        <dbReference type="EMBL" id="ESN94413.1"/>
    </source>
</evidence>
<reference evidence="3" key="1">
    <citation type="submission" date="2012-12" db="EMBL/GenBank/DDBJ databases">
        <authorList>
            <person name="Hellsten U."/>
            <person name="Grimwood J."/>
            <person name="Chapman J.A."/>
            <person name="Shapiro H."/>
            <person name="Aerts A."/>
            <person name="Otillar R.P."/>
            <person name="Terry A.Y."/>
            <person name="Boore J.L."/>
            <person name="Simakov O."/>
            <person name="Marletaz F."/>
            <person name="Cho S.-J."/>
            <person name="Edsinger-Gonzales E."/>
            <person name="Havlak P."/>
            <person name="Kuo D.-H."/>
            <person name="Larsson T."/>
            <person name="Lv J."/>
            <person name="Arendt D."/>
            <person name="Savage R."/>
            <person name="Osoegawa K."/>
            <person name="de Jong P."/>
            <person name="Lindberg D.R."/>
            <person name="Seaver E.C."/>
            <person name="Weisblat D.A."/>
            <person name="Putnam N.H."/>
            <person name="Grigoriev I.V."/>
            <person name="Rokhsar D.S."/>
        </authorList>
    </citation>
    <scope>NUCLEOTIDE SEQUENCE</scope>
</reference>
<organism evidence="2 3">
    <name type="scientific">Helobdella robusta</name>
    <name type="common">Californian leech</name>
    <dbReference type="NCBI Taxonomy" id="6412"/>
    <lineage>
        <taxon>Eukaryota</taxon>
        <taxon>Metazoa</taxon>
        <taxon>Spiralia</taxon>
        <taxon>Lophotrochozoa</taxon>
        <taxon>Annelida</taxon>
        <taxon>Clitellata</taxon>
        <taxon>Hirudinea</taxon>
        <taxon>Rhynchobdellida</taxon>
        <taxon>Glossiphoniidae</taxon>
        <taxon>Helobdella</taxon>
    </lineage>
</organism>
<gene>
    <name evidence="2" type="primary">20200459</name>
    <name evidence="1" type="ORF">HELRODRAFT_164250</name>
</gene>
<dbReference type="GeneID" id="20200459"/>
<dbReference type="HOGENOM" id="CLU_1929857_0_0_1"/>
<reference evidence="2" key="3">
    <citation type="submission" date="2015-06" db="UniProtKB">
        <authorList>
            <consortium name="EnsemblMetazoa"/>
        </authorList>
    </citation>
    <scope>IDENTIFICATION</scope>
</reference>
<dbReference type="KEGG" id="hro:HELRODRAFT_164250"/>
<evidence type="ECO:0000313" key="2">
    <source>
        <dbReference type="EnsemblMetazoa" id="HelroP164250"/>
    </source>
</evidence>
<dbReference type="Proteomes" id="UP000015101">
    <property type="component" value="Unassembled WGS sequence"/>
</dbReference>
<dbReference type="AlphaFoldDB" id="T1EV59"/>
<reference evidence="1 3" key="2">
    <citation type="journal article" date="2013" name="Nature">
        <title>Insights into bilaterian evolution from three spiralian genomes.</title>
        <authorList>
            <person name="Simakov O."/>
            <person name="Marletaz F."/>
            <person name="Cho S.J."/>
            <person name="Edsinger-Gonzales E."/>
            <person name="Havlak P."/>
            <person name="Hellsten U."/>
            <person name="Kuo D.H."/>
            <person name="Larsson T."/>
            <person name="Lv J."/>
            <person name="Arendt D."/>
            <person name="Savage R."/>
            <person name="Osoegawa K."/>
            <person name="de Jong P."/>
            <person name="Grimwood J."/>
            <person name="Chapman J.A."/>
            <person name="Shapiro H."/>
            <person name="Aerts A."/>
            <person name="Otillar R.P."/>
            <person name="Terry A.Y."/>
            <person name="Boore J.L."/>
            <person name="Grigoriev I.V."/>
            <person name="Lindberg D.R."/>
            <person name="Seaver E.C."/>
            <person name="Weisblat D.A."/>
            <person name="Putnam N.H."/>
            <person name="Rokhsar D.S."/>
        </authorList>
    </citation>
    <scope>NUCLEOTIDE SEQUENCE</scope>
</reference>
<evidence type="ECO:0000313" key="3">
    <source>
        <dbReference type="Proteomes" id="UP000015101"/>
    </source>
</evidence>
<proteinExistence type="predicted"/>
<dbReference type="EnsemblMetazoa" id="HelroT164250">
    <property type="protein sequence ID" value="HelroP164250"/>
    <property type="gene ID" value="HelroG164250"/>
</dbReference>
<dbReference type="CTD" id="20200459"/>
<keyword evidence="3" id="KW-1185">Reference proteome</keyword>
<sequence length="131" mass="14211">MGLQEVSWHGTGELRVADFNILWSGPAEGHSRALWLKQDLPLDSISVLYGYNVTAATYAAEVSSKHFWSHSSCQSHEGSLPGFKSCHRPTATGLDSIARPFKTVINPISKVGPYPSSTTVLTRPGDLLMIA</sequence>
<dbReference type="RefSeq" id="XP_009027483.1">
    <property type="nucleotide sequence ID" value="XM_009029235.1"/>
</dbReference>
<dbReference type="OrthoDB" id="6242194at2759"/>
<dbReference type="InParanoid" id="T1EV59"/>
<dbReference type="EMBL" id="KB097571">
    <property type="protein sequence ID" value="ESN94413.1"/>
    <property type="molecule type" value="Genomic_DNA"/>
</dbReference>
<accession>T1EV59</accession>
<protein>
    <submittedName>
        <fullName evidence="1 2">Uncharacterized protein</fullName>
    </submittedName>
</protein>
<dbReference type="EMBL" id="AMQM01001613">
    <property type="status" value="NOT_ANNOTATED_CDS"/>
    <property type="molecule type" value="Genomic_DNA"/>
</dbReference>
<name>T1EV59_HELRO</name>